<reference evidence="8" key="1">
    <citation type="submission" date="2018-06" db="EMBL/GenBank/DDBJ databases">
        <authorList>
            <person name="Zhirakovskaya E."/>
        </authorList>
    </citation>
    <scope>NUCLEOTIDE SEQUENCE</scope>
</reference>
<keyword evidence="5" id="KW-0411">Iron-sulfur</keyword>
<organism evidence="8">
    <name type="scientific">hydrothermal vent metagenome</name>
    <dbReference type="NCBI Taxonomy" id="652676"/>
    <lineage>
        <taxon>unclassified sequences</taxon>
        <taxon>metagenomes</taxon>
        <taxon>ecological metagenomes</taxon>
    </lineage>
</organism>
<evidence type="ECO:0000256" key="6">
    <source>
        <dbReference type="ARBA" id="ARBA00023063"/>
    </source>
</evidence>
<dbReference type="GO" id="GO:0046872">
    <property type="term" value="F:metal ion binding"/>
    <property type="evidence" value="ECO:0007669"/>
    <property type="project" value="UniProtKB-KW"/>
</dbReference>
<feature type="domain" description="Rieske" evidence="7">
    <location>
        <begin position="7"/>
        <end position="102"/>
    </location>
</feature>
<dbReference type="GO" id="GO:0008942">
    <property type="term" value="F:nitrite reductase [NAD(P)H] activity"/>
    <property type="evidence" value="ECO:0007669"/>
    <property type="project" value="UniProtKB-EC"/>
</dbReference>
<dbReference type="EMBL" id="UOFZ01000023">
    <property type="protein sequence ID" value="VAX12204.1"/>
    <property type="molecule type" value="Genomic_DNA"/>
</dbReference>
<keyword evidence="2" id="KW-0479">Metal-binding</keyword>
<evidence type="ECO:0000259" key="7">
    <source>
        <dbReference type="PROSITE" id="PS51296"/>
    </source>
</evidence>
<dbReference type="InterPro" id="IPR012748">
    <property type="entry name" value="Rieske-like_NirD"/>
</dbReference>
<name>A0A3B1BK88_9ZZZZ</name>
<dbReference type="Pfam" id="PF00355">
    <property type="entry name" value="Rieske"/>
    <property type="match status" value="1"/>
</dbReference>
<gene>
    <name evidence="8" type="ORF">MNBD_GAMMA24-2394</name>
</gene>
<evidence type="ECO:0000256" key="4">
    <source>
        <dbReference type="ARBA" id="ARBA00023004"/>
    </source>
</evidence>
<dbReference type="GO" id="GO:0051537">
    <property type="term" value="F:2 iron, 2 sulfur cluster binding"/>
    <property type="evidence" value="ECO:0007669"/>
    <property type="project" value="UniProtKB-KW"/>
</dbReference>
<evidence type="ECO:0000256" key="1">
    <source>
        <dbReference type="ARBA" id="ARBA00022714"/>
    </source>
</evidence>
<dbReference type="PANTHER" id="PTHR21496:SF23">
    <property type="entry name" value="3-PHENYLPROPIONATE_CINNAMIC ACID DIOXYGENASE FERREDOXIN SUBUNIT"/>
    <property type="match status" value="1"/>
</dbReference>
<evidence type="ECO:0000256" key="5">
    <source>
        <dbReference type="ARBA" id="ARBA00023014"/>
    </source>
</evidence>
<proteinExistence type="predicted"/>
<protein>
    <submittedName>
        <fullName evidence="8">Nitrite reductase [NAD(P)H] small subunit</fullName>
        <ecNumber evidence="8">1.7.1.4</ecNumber>
    </submittedName>
</protein>
<dbReference type="InterPro" id="IPR036922">
    <property type="entry name" value="Rieske_2Fe-2S_sf"/>
</dbReference>
<keyword evidence="3 8" id="KW-0560">Oxidoreductase</keyword>
<keyword evidence="4" id="KW-0408">Iron</keyword>
<dbReference type="AlphaFoldDB" id="A0A3B1BK88"/>
<evidence type="ECO:0000313" key="8">
    <source>
        <dbReference type="EMBL" id="VAX12204.1"/>
    </source>
</evidence>
<sequence length="107" mass="11659">MMTDNWIEVGTINDIPRQGARIVRGADGDIAVFRTDDDEIFALRDKCPHKGGPLSQGIVHDNKVTCPLHNWNISLDTGLAVAPDEGCAARYPIKLEGETIFLSLAAE</sequence>
<dbReference type="PANTHER" id="PTHR21496">
    <property type="entry name" value="FERREDOXIN-RELATED"/>
    <property type="match status" value="1"/>
</dbReference>
<keyword evidence="1" id="KW-0001">2Fe-2S</keyword>
<dbReference type="GO" id="GO:0042128">
    <property type="term" value="P:nitrate assimilation"/>
    <property type="evidence" value="ECO:0007669"/>
    <property type="project" value="UniProtKB-KW"/>
</dbReference>
<evidence type="ECO:0000256" key="2">
    <source>
        <dbReference type="ARBA" id="ARBA00022723"/>
    </source>
</evidence>
<dbReference type="EC" id="1.7.1.4" evidence="8"/>
<dbReference type="SUPFAM" id="SSF50022">
    <property type="entry name" value="ISP domain"/>
    <property type="match status" value="1"/>
</dbReference>
<dbReference type="Gene3D" id="2.102.10.10">
    <property type="entry name" value="Rieske [2Fe-2S] iron-sulphur domain"/>
    <property type="match status" value="1"/>
</dbReference>
<dbReference type="InterPro" id="IPR017941">
    <property type="entry name" value="Rieske_2Fe-2S"/>
</dbReference>
<dbReference type="CDD" id="cd03530">
    <property type="entry name" value="Rieske_NirD_small_Bacillus"/>
    <property type="match status" value="1"/>
</dbReference>
<dbReference type="PROSITE" id="PS51296">
    <property type="entry name" value="RIESKE"/>
    <property type="match status" value="1"/>
</dbReference>
<evidence type="ECO:0000256" key="3">
    <source>
        <dbReference type="ARBA" id="ARBA00023002"/>
    </source>
</evidence>
<keyword evidence="6" id="KW-0534">Nitrate assimilation</keyword>
<accession>A0A3B1BK88</accession>
<dbReference type="NCBIfam" id="TIGR02378">
    <property type="entry name" value="nirD_assim_sml"/>
    <property type="match status" value="1"/>
</dbReference>